<organism evidence="1 2">
    <name type="scientific">Flavobacterium hiemivividum</name>
    <dbReference type="NCBI Taxonomy" id="2541734"/>
    <lineage>
        <taxon>Bacteria</taxon>
        <taxon>Pseudomonadati</taxon>
        <taxon>Bacteroidota</taxon>
        <taxon>Flavobacteriia</taxon>
        <taxon>Flavobacteriales</taxon>
        <taxon>Flavobacteriaceae</taxon>
        <taxon>Flavobacterium</taxon>
    </lineage>
</organism>
<gene>
    <name evidence="1" type="ORF">E0F98_15285</name>
</gene>
<reference evidence="1 2" key="1">
    <citation type="submission" date="2019-03" db="EMBL/GenBank/DDBJ databases">
        <title>Flavobacterium TSA-D2 sp. nov., isolated from arctic soil.</title>
        <authorList>
            <person name="Chaudhary D.K."/>
        </authorList>
    </citation>
    <scope>NUCLEOTIDE SEQUENCE [LARGE SCALE GENOMIC DNA]</scope>
    <source>
        <strain evidence="1 2">TSA-D2</strain>
    </source>
</reference>
<proteinExistence type="predicted"/>
<dbReference type="RefSeq" id="WP_132113022.1">
    <property type="nucleotide sequence ID" value="NZ_SMFO01000018.1"/>
</dbReference>
<protein>
    <submittedName>
        <fullName evidence="1">Uncharacterized protein</fullName>
    </submittedName>
</protein>
<evidence type="ECO:0000313" key="1">
    <source>
        <dbReference type="EMBL" id="TDE01108.1"/>
    </source>
</evidence>
<comment type="caution">
    <text evidence="1">The sequence shown here is derived from an EMBL/GenBank/DDBJ whole genome shotgun (WGS) entry which is preliminary data.</text>
</comment>
<dbReference type="EMBL" id="SMFO01000018">
    <property type="protein sequence ID" value="TDE01108.1"/>
    <property type="molecule type" value="Genomic_DNA"/>
</dbReference>
<keyword evidence="2" id="KW-1185">Reference proteome</keyword>
<sequence length="84" mass="10006">MASLANRLTSISPKKRQYTTDHWQVLTSRHEPEDTLYKQLAFALRYEGINLLFFKKLFEKIPEETITSLVQIEPQGQYSRKVWF</sequence>
<evidence type="ECO:0000313" key="2">
    <source>
        <dbReference type="Proteomes" id="UP000294597"/>
    </source>
</evidence>
<dbReference type="AlphaFoldDB" id="A0A4V6PFE1"/>
<accession>A0A4V6PFE1</accession>
<dbReference type="Proteomes" id="UP000294597">
    <property type="component" value="Unassembled WGS sequence"/>
</dbReference>
<name>A0A4V6PFE1_9FLAO</name>